<dbReference type="EMBL" id="BGZK01000036">
    <property type="protein sequence ID" value="GBP09621.1"/>
    <property type="molecule type" value="Genomic_DNA"/>
</dbReference>
<feature type="transmembrane region" description="Helical" evidence="4">
    <location>
        <begin position="77"/>
        <end position="96"/>
    </location>
</feature>
<dbReference type="Pfam" id="PF00379">
    <property type="entry name" value="Chitin_bind_4"/>
    <property type="match status" value="1"/>
</dbReference>
<protein>
    <submittedName>
        <fullName evidence="5">Flexible cuticle protein 12</fullName>
    </submittedName>
</protein>
<keyword evidence="2" id="KW-0732">Signal</keyword>
<dbReference type="InterPro" id="IPR031311">
    <property type="entry name" value="CHIT_BIND_RR_consensus"/>
</dbReference>
<evidence type="ECO:0000313" key="6">
    <source>
        <dbReference type="Proteomes" id="UP000299102"/>
    </source>
</evidence>
<evidence type="ECO:0000256" key="1">
    <source>
        <dbReference type="ARBA" id="ARBA00022460"/>
    </source>
</evidence>
<dbReference type="GO" id="GO:0008010">
    <property type="term" value="F:structural constituent of chitin-based larval cuticle"/>
    <property type="evidence" value="ECO:0007669"/>
    <property type="project" value="TreeGrafter"/>
</dbReference>
<evidence type="ECO:0000313" key="5">
    <source>
        <dbReference type="EMBL" id="GBP09621.1"/>
    </source>
</evidence>
<keyword evidence="4" id="KW-0472">Membrane</keyword>
<name>A0A4C1T8K1_EUMVA</name>
<evidence type="ECO:0000256" key="2">
    <source>
        <dbReference type="ARBA" id="ARBA00022729"/>
    </source>
</evidence>
<dbReference type="GO" id="GO:0062129">
    <property type="term" value="C:chitin-based extracellular matrix"/>
    <property type="evidence" value="ECO:0007669"/>
    <property type="project" value="TreeGrafter"/>
</dbReference>
<dbReference type="PROSITE" id="PS51155">
    <property type="entry name" value="CHIT_BIND_RR_2"/>
    <property type="match status" value="1"/>
</dbReference>
<sequence>MVRFKTSRRLSKHRVKCQRSSLVLQQDGKLITKKGEEEIWTERVRSKDSEREETCSDKGRKAFEAENRINIGFGNEISIGFIVLAVLVAVAAAAPADSDAQIVRQDQDVDINAFSYAYETSNGIAAQEQGQLQNAGTENEAIVVQGSFSYVGDDGQQYRVDYTAGPQGFEPKGAHIPQA</sequence>
<dbReference type="PRINTS" id="PR00947">
    <property type="entry name" value="CUTICLE"/>
</dbReference>
<accession>A0A4C1T8K1</accession>
<keyword evidence="4" id="KW-0812">Transmembrane</keyword>
<proteinExistence type="predicted"/>
<evidence type="ECO:0000256" key="4">
    <source>
        <dbReference type="SAM" id="Phobius"/>
    </source>
</evidence>
<evidence type="ECO:0000256" key="3">
    <source>
        <dbReference type="PROSITE-ProRule" id="PRU00497"/>
    </source>
</evidence>
<dbReference type="InterPro" id="IPR000618">
    <property type="entry name" value="Insect_cuticle"/>
</dbReference>
<dbReference type="InterPro" id="IPR050468">
    <property type="entry name" value="Cuticle_Struct_Prot"/>
</dbReference>
<dbReference type="PROSITE" id="PS00233">
    <property type="entry name" value="CHIT_BIND_RR_1"/>
    <property type="match status" value="1"/>
</dbReference>
<dbReference type="AlphaFoldDB" id="A0A4C1T8K1"/>
<dbReference type="Proteomes" id="UP000299102">
    <property type="component" value="Unassembled WGS sequence"/>
</dbReference>
<keyword evidence="6" id="KW-1185">Reference proteome</keyword>
<dbReference type="PANTHER" id="PTHR10380:SF218">
    <property type="entry name" value="ADULT CUTICLE PROTEIN 65AA-RELATED"/>
    <property type="match status" value="1"/>
</dbReference>
<keyword evidence="4" id="KW-1133">Transmembrane helix</keyword>
<comment type="caution">
    <text evidence="5">The sequence shown here is derived from an EMBL/GenBank/DDBJ whole genome shotgun (WGS) entry which is preliminary data.</text>
</comment>
<organism evidence="5 6">
    <name type="scientific">Eumeta variegata</name>
    <name type="common">Bagworm moth</name>
    <name type="synonym">Eumeta japonica</name>
    <dbReference type="NCBI Taxonomy" id="151549"/>
    <lineage>
        <taxon>Eukaryota</taxon>
        <taxon>Metazoa</taxon>
        <taxon>Ecdysozoa</taxon>
        <taxon>Arthropoda</taxon>
        <taxon>Hexapoda</taxon>
        <taxon>Insecta</taxon>
        <taxon>Pterygota</taxon>
        <taxon>Neoptera</taxon>
        <taxon>Endopterygota</taxon>
        <taxon>Lepidoptera</taxon>
        <taxon>Glossata</taxon>
        <taxon>Ditrysia</taxon>
        <taxon>Tineoidea</taxon>
        <taxon>Psychidae</taxon>
        <taxon>Oiketicinae</taxon>
        <taxon>Eumeta</taxon>
    </lineage>
</organism>
<reference evidence="5 6" key="1">
    <citation type="journal article" date="2019" name="Commun. Biol.">
        <title>The bagworm genome reveals a unique fibroin gene that provides high tensile strength.</title>
        <authorList>
            <person name="Kono N."/>
            <person name="Nakamura H."/>
            <person name="Ohtoshi R."/>
            <person name="Tomita M."/>
            <person name="Numata K."/>
            <person name="Arakawa K."/>
        </authorList>
    </citation>
    <scope>NUCLEOTIDE SEQUENCE [LARGE SCALE GENOMIC DNA]</scope>
</reference>
<keyword evidence="1 3" id="KW-0193">Cuticle</keyword>
<gene>
    <name evidence="5" type="primary">CP12</name>
    <name evidence="5" type="ORF">EVAR_76603_1</name>
</gene>
<dbReference type="OrthoDB" id="7255276at2759"/>
<dbReference type="PANTHER" id="PTHR10380">
    <property type="entry name" value="CUTICLE PROTEIN"/>
    <property type="match status" value="1"/>
</dbReference>
<dbReference type="STRING" id="151549.A0A4C1T8K1"/>